<dbReference type="AlphaFoldDB" id="A0A0F9UA20"/>
<dbReference type="GO" id="GO:0005524">
    <property type="term" value="F:ATP binding"/>
    <property type="evidence" value="ECO:0007669"/>
    <property type="project" value="InterPro"/>
</dbReference>
<feature type="domain" description="Helicase C-terminal" evidence="3">
    <location>
        <begin position="377"/>
        <end position="524"/>
    </location>
</feature>
<protein>
    <recommendedName>
        <fullName evidence="5">Helicase ATP-binding domain-containing protein</fullName>
    </recommendedName>
</protein>
<gene>
    <name evidence="4" type="ORF">LCGC14_0231530</name>
</gene>
<dbReference type="PROSITE" id="PS51194">
    <property type="entry name" value="HELICASE_CTER"/>
    <property type="match status" value="1"/>
</dbReference>
<feature type="domain" description="Helicase ATP-binding" evidence="2">
    <location>
        <begin position="54"/>
        <end position="239"/>
    </location>
</feature>
<dbReference type="InterPro" id="IPR049730">
    <property type="entry name" value="SNF2/RAD54-like_C"/>
</dbReference>
<dbReference type="InterPro" id="IPR001650">
    <property type="entry name" value="Helicase_C-like"/>
</dbReference>
<keyword evidence="1" id="KW-0378">Hydrolase</keyword>
<dbReference type="InterPro" id="IPR000330">
    <property type="entry name" value="SNF2_N"/>
</dbReference>
<dbReference type="GO" id="GO:0016787">
    <property type="term" value="F:hydrolase activity"/>
    <property type="evidence" value="ECO:0007669"/>
    <property type="project" value="UniProtKB-KW"/>
</dbReference>
<dbReference type="SUPFAM" id="SSF52540">
    <property type="entry name" value="P-loop containing nucleoside triphosphate hydrolases"/>
    <property type="match status" value="2"/>
</dbReference>
<evidence type="ECO:0000259" key="3">
    <source>
        <dbReference type="PROSITE" id="PS51194"/>
    </source>
</evidence>
<proteinExistence type="predicted"/>
<dbReference type="Gene3D" id="3.40.50.10810">
    <property type="entry name" value="Tandem AAA-ATPase domain"/>
    <property type="match status" value="1"/>
</dbReference>
<dbReference type="Pfam" id="PF00271">
    <property type="entry name" value="Helicase_C"/>
    <property type="match status" value="1"/>
</dbReference>
<comment type="caution">
    <text evidence="4">The sequence shown here is derived from an EMBL/GenBank/DDBJ whole genome shotgun (WGS) entry which is preliminary data.</text>
</comment>
<dbReference type="InterPro" id="IPR038718">
    <property type="entry name" value="SNF2-like_sf"/>
</dbReference>
<dbReference type="SMART" id="SM00487">
    <property type="entry name" value="DEXDc"/>
    <property type="match status" value="1"/>
</dbReference>
<evidence type="ECO:0000259" key="2">
    <source>
        <dbReference type="PROSITE" id="PS51192"/>
    </source>
</evidence>
<dbReference type="PROSITE" id="PS51192">
    <property type="entry name" value="HELICASE_ATP_BIND_1"/>
    <property type="match status" value="1"/>
</dbReference>
<dbReference type="InterPro" id="IPR027417">
    <property type="entry name" value="P-loop_NTPase"/>
</dbReference>
<dbReference type="Gene3D" id="3.40.50.300">
    <property type="entry name" value="P-loop containing nucleotide triphosphate hydrolases"/>
    <property type="match status" value="1"/>
</dbReference>
<organism evidence="4">
    <name type="scientific">marine sediment metagenome</name>
    <dbReference type="NCBI Taxonomy" id="412755"/>
    <lineage>
        <taxon>unclassified sequences</taxon>
        <taxon>metagenomes</taxon>
        <taxon>ecological metagenomes</taxon>
    </lineage>
</organism>
<dbReference type="SMART" id="SM00490">
    <property type="entry name" value="HELICc"/>
    <property type="match status" value="1"/>
</dbReference>
<dbReference type="CDD" id="cd18793">
    <property type="entry name" value="SF2_C_SNF"/>
    <property type="match status" value="1"/>
</dbReference>
<dbReference type="Pfam" id="PF00176">
    <property type="entry name" value="SNF2-rel_dom"/>
    <property type="match status" value="1"/>
</dbReference>
<reference evidence="4" key="1">
    <citation type="journal article" date="2015" name="Nature">
        <title>Complex archaea that bridge the gap between prokaryotes and eukaryotes.</title>
        <authorList>
            <person name="Spang A."/>
            <person name="Saw J.H."/>
            <person name="Jorgensen S.L."/>
            <person name="Zaremba-Niedzwiedzka K."/>
            <person name="Martijn J."/>
            <person name="Lind A.E."/>
            <person name="van Eijk R."/>
            <person name="Schleper C."/>
            <person name="Guy L."/>
            <person name="Ettema T.J."/>
        </authorList>
    </citation>
    <scope>NUCLEOTIDE SEQUENCE</scope>
</reference>
<dbReference type="InterPro" id="IPR014001">
    <property type="entry name" value="Helicase_ATP-bd"/>
</dbReference>
<dbReference type="EMBL" id="LAZR01000113">
    <property type="protein sequence ID" value="KKN90040.1"/>
    <property type="molecule type" value="Genomic_DNA"/>
</dbReference>
<evidence type="ECO:0008006" key="5">
    <source>
        <dbReference type="Google" id="ProtNLM"/>
    </source>
</evidence>
<name>A0A0F9UA20_9ZZZZ</name>
<evidence type="ECO:0000313" key="4">
    <source>
        <dbReference type="EMBL" id="KKN90040.1"/>
    </source>
</evidence>
<sequence>MISEFAIKDFLDRELDDFDWIKKESSKELDKALAELPLAPNFHTKPFLHQKACFLIGVHFPSFLFLLDLGTGKTKIVLDLISYFQRAGKTGRALVLVPNIVTIDGWEEQIQIHAPHLKYVLFHGKSKKRWELLKQDFDICVLNYGGLVAMVTELRVPIKKKKGKRRERQFDWKLVSDFCRQFDAVVWDESDEVKNHLSLTHQICRILSRSCKIRFALTGTPMGRDPIDFWAQFYCIDHGDTLGKTLGMYRSAFFIEEESFWNPYGEWVFDERKKNKLHKFIKNRSIFYDESECSDLPKKSFQIIKVRLSTEAQKFHDNIKGDLEMVRGNFTMLDNAYTNMRTITSGFLGLREETDEPVGRKRKKVYVDFKQNPKIEALIQLVKELPTTSKMVVFHDFTHTGELIKKSLDKLGVGSVRLWGGTKDKGGTLKQFKTDPKITILVLNSQTGSKSLNIQVANYVVFFESPVSPRIRKQAEKRCHRTGQTKKVFFFDILGIGTIDFRIKAYLKEGRDLYKAIVSGKDVF</sequence>
<dbReference type="PANTHER" id="PTHR10799">
    <property type="entry name" value="SNF2/RAD54 HELICASE FAMILY"/>
    <property type="match status" value="1"/>
</dbReference>
<accession>A0A0F9UA20</accession>
<evidence type="ECO:0000256" key="1">
    <source>
        <dbReference type="ARBA" id="ARBA00022801"/>
    </source>
</evidence>